<protein>
    <submittedName>
        <fullName evidence="2">Uncharacterized protein</fullName>
    </submittedName>
</protein>
<keyword evidence="1" id="KW-0472">Membrane</keyword>
<organism evidence="2 3">
    <name type="scientific">Cupriavidus taiwanensis</name>
    <dbReference type="NCBI Taxonomy" id="164546"/>
    <lineage>
        <taxon>Bacteria</taxon>
        <taxon>Pseudomonadati</taxon>
        <taxon>Pseudomonadota</taxon>
        <taxon>Betaproteobacteria</taxon>
        <taxon>Burkholderiales</taxon>
        <taxon>Burkholderiaceae</taxon>
        <taxon>Cupriavidus</taxon>
    </lineage>
</organism>
<name>A0A975XIA5_9BURK</name>
<dbReference type="Proteomes" id="UP000257016">
    <property type="component" value="Unassembled WGS sequence"/>
</dbReference>
<accession>A0A975XIA5</accession>
<dbReference type="AlphaFoldDB" id="A0A975XIA5"/>
<keyword evidence="1" id="KW-1133">Transmembrane helix</keyword>
<keyword evidence="1" id="KW-0812">Transmembrane</keyword>
<gene>
    <name evidence="2" type="ORF">CBM2586_B130426</name>
</gene>
<sequence>MFAANGADYRILFGIALAAPGLAMVPDLAITVVWLARADVAQRGRLRM</sequence>
<evidence type="ECO:0000256" key="1">
    <source>
        <dbReference type="SAM" id="Phobius"/>
    </source>
</evidence>
<evidence type="ECO:0000313" key="3">
    <source>
        <dbReference type="Proteomes" id="UP000257016"/>
    </source>
</evidence>
<feature type="transmembrane region" description="Helical" evidence="1">
    <location>
        <begin position="12"/>
        <end position="36"/>
    </location>
</feature>
<proteinExistence type="predicted"/>
<comment type="caution">
    <text evidence="2">The sequence shown here is derived from an EMBL/GenBank/DDBJ whole genome shotgun (WGS) entry which is preliminary data.</text>
</comment>
<reference evidence="2 3" key="1">
    <citation type="submission" date="2018-01" db="EMBL/GenBank/DDBJ databases">
        <authorList>
            <person name="Clerissi C."/>
        </authorList>
    </citation>
    <scope>NUCLEOTIDE SEQUENCE [LARGE SCALE GENOMIC DNA]</scope>
    <source>
        <strain evidence="2">Cupriavidus taiwanensis LMG 19430</strain>
    </source>
</reference>
<evidence type="ECO:0000313" key="2">
    <source>
        <dbReference type="EMBL" id="SOY71706.1"/>
    </source>
</evidence>
<dbReference type="EMBL" id="OFSN01000019">
    <property type="protein sequence ID" value="SOY71706.1"/>
    <property type="molecule type" value="Genomic_DNA"/>
</dbReference>